<protein>
    <submittedName>
        <fullName evidence="1">Uncharacterized protein</fullName>
    </submittedName>
</protein>
<reference evidence="1" key="1">
    <citation type="journal article" date="2014" name="Front. Microbiol.">
        <title>High frequency of phylogenetically diverse reductive dehalogenase-homologous genes in deep subseafloor sedimentary metagenomes.</title>
        <authorList>
            <person name="Kawai M."/>
            <person name="Futagami T."/>
            <person name="Toyoda A."/>
            <person name="Takaki Y."/>
            <person name="Nishi S."/>
            <person name="Hori S."/>
            <person name="Arai W."/>
            <person name="Tsubouchi T."/>
            <person name="Morono Y."/>
            <person name="Uchiyama I."/>
            <person name="Ito T."/>
            <person name="Fujiyama A."/>
            <person name="Inagaki F."/>
            <person name="Takami H."/>
        </authorList>
    </citation>
    <scope>NUCLEOTIDE SEQUENCE</scope>
    <source>
        <strain evidence="1">Expedition CK06-06</strain>
    </source>
</reference>
<accession>X1QYQ9</accession>
<name>X1QYQ9_9ZZZZ</name>
<gene>
    <name evidence="1" type="ORF">S12H4_20070</name>
</gene>
<evidence type="ECO:0000313" key="1">
    <source>
        <dbReference type="EMBL" id="GAI73418.1"/>
    </source>
</evidence>
<organism evidence="1">
    <name type="scientific">marine sediment metagenome</name>
    <dbReference type="NCBI Taxonomy" id="412755"/>
    <lineage>
        <taxon>unclassified sequences</taxon>
        <taxon>metagenomes</taxon>
        <taxon>ecological metagenomes</taxon>
    </lineage>
</organism>
<dbReference type="EMBL" id="BARW01010119">
    <property type="protein sequence ID" value="GAI73418.1"/>
    <property type="molecule type" value="Genomic_DNA"/>
</dbReference>
<comment type="caution">
    <text evidence="1">The sequence shown here is derived from an EMBL/GenBank/DDBJ whole genome shotgun (WGS) entry which is preliminary data.</text>
</comment>
<proteinExistence type="predicted"/>
<sequence length="56" mass="6603">MEWRKLRKRKPKGHPDNIKRAVELAVAKGVKLIDGEVYIKSEYPVYDEESDEVYKP</sequence>
<dbReference type="AlphaFoldDB" id="X1QYQ9"/>